<evidence type="ECO:0000313" key="7">
    <source>
        <dbReference type="EMBL" id="KAA9163612.1"/>
    </source>
</evidence>
<dbReference type="GO" id="GO:0055085">
    <property type="term" value="P:transmembrane transport"/>
    <property type="evidence" value="ECO:0007669"/>
    <property type="project" value="TreeGrafter"/>
</dbReference>
<dbReference type="Proteomes" id="UP000319769">
    <property type="component" value="Unassembled WGS sequence"/>
</dbReference>
<evidence type="ECO:0000313" key="8">
    <source>
        <dbReference type="Proteomes" id="UP000319769"/>
    </source>
</evidence>
<dbReference type="AlphaFoldDB" id="A0A5N0VFX0"/>
<dbReference type="OrthoDB" id="9799225at2"/>
<accession>A0A5N0VFX0</accession>
<feature type="transmembrane region" description="Helical" evidence="6">
    <location>
        <begin position="315"/>
        <end position="336"/>
    </location>
</feature>
<dbReference type="GO" id="GO:0016020">
    <property type="term" value="C:membrane"/>
    <property type="evidence" value="ECO:0007669"/>
    <property type="project" value="UniProtKB-SubCell"/>
</dbReference>
<sequence length="401" mass="41991">MTPPFRSWKRSVCGKNRRRAFRDFPVHPGGRSACLSCAAGAGRYVASVAATNEESPEGKPAGLPRAVVVVGFLAGLVIVAAGISAVAWLVAPVFLALVLVITMYPVHGRLIARGVPRWLAVVLLLLAIYAVLAVLAGVVLWSIARLATVLPNYTEQANAKIAATLSTLRDLGIGPEELRTLVSTLDTGRAAGYVLSLLRSVTSVLGTLVFLLSLLLFQAIEAAGAAPRLRALREARPGLAAALGGFAVGTRRFLAVTSVIGMLTGAVDAVVLALLGVPLAPLWGLLVFICNYIPYLGFWLSIAPPAILGLLTGGWGVLIIVVVVFVVVNFVLTSLVQPKFVGTAVGVPVSVQLVALVFWTWLLGPVGAVLSVPLTLLVKALLVDADPRARWLSAFVGGRSL</sequence>
<comment type="similarity">
    <text evidence="2">Belongs to the autoinducer-2 exporter (AI-2E) (TC 2.A.86) family.</text>
</comment>
<evidence type="ECO:0000256" key="1">
    <source>
        <dbReference type="ARBA" id="ARBA00004141"/>
    </source>
</evidence>
<keyword evidence="4 6" id="KW-1133">Transmembrane helix</keyword>
<name>A0A5N0VFX0_9PSEU</name>
<evidence type="ECO:0000256" key="5">
    <source>
        <dbReference type="ARBA" id="ARBA00023136"/>
    </source>
</evidence>
<keyword evidence="3 6" id="KW-0812">Transmembrane</keyword>
<keyword evidence="8" id="KW-1185">Reference proteome</keyword>
<proteinExistence type="inferred from homology"/>
<feature type="transmembrane region" description="Helical" evidence="6">
    <location>
        <begin position="118"/>
        <end position="144"/>
    </location>
</feature>
<dbReference type="PANTHER" id="PTHR21716:SF64">
    <property type="entry name" value="AI-2 TRANSPORT PROTEIN TQSA"/>
    <property type="match status" value="1"/>
</dbReference>
<feature type="transmembrane region" description="Helical" evidence="6">
    <location>
        <begin position="66"/>
        <end position="83"/>
    </location>
</feature>
<evidence type="ECO:0000256" key="6">
    <source>
        <dbReference type="SAM" id="Phobius"/>
    </source>
</evidence>
<feature type="transmembrane region" description="Helical" evidence="6">
    <location>
        <begin position="89"/>
        <end position="106"/>
    </location>
</feature>
<feature type="transmembrane region" description="Helical" evidence="6">
    <location>
        <begin position="204"/>
        <end position="226"/>
    </location>
</feature>
<evidence type="ECO:0000256" key="4">
    <source>
        <dbReference type="ARBA" id="ARBA00022989"/>
    </source>
</evidence>
<evidence type="ECO:0000256" key="2">
    <source>
        <dbReference type="ARBA" id="ARBA00009773"/>
    </source>
</evidence>
<reference evidence="7" key="1">
    <citation type="submission" date="2019-09" db="EMBL/GenBank/DDBJ databases">
        <authorList>
            <person name="Teo W.F.A."/>
            <person name="Duangmal K."/>
        </authorList>
    </citation>
    <scope>NUCLEOTIDE SEQUENCE [LARGE SCALE GENOMIC DNA]</scope>
    <source>
        <strain evidence="7">K81G1</strain>
    </source>
</reference>
<protein>
    <submittedName>
        <fullName evidence="7">AI-2E family transporter</fullName>
    </submittedName>
</protein>
<feature type="transmembrane region" description="Helical" evidence="6">
    <location>
        <begin position="282"/>
        <end position="303"/>
    </location>
</feature>
<dbReference type="Pfam" id="PF01594">
    <property type="entry name" value="AI-2E_transport"/>
    <property type="match status" value="1"/>
</dbReference>
<organism evidence="7 8">
    <name type="scientific">Amycolatopsis acidicola</name>
    <dbReference type="NCBI Taxonomy" id="2596893"/>
    <lineage>
        <taxon>Bacteria</taxon>
        <taxon>Bacillati</taxon>
        <taxon>Actinomycetota</taxon>
        <taxon>Actinomycetes</taxon>
        <taxon>Pseudonocardiales</taxon>
        <taxon>Pseudonocardiaceae</taxon>
        <taxon>Amycolatopsis</taxon>
    </lineage>
</organism>
<dbReference type="InterPro" id="IPR002549">
    <property type="entry name" value="AI-2E-like"/>
</dbReference>
<dbReference type="PANTHER" id="PTHR21716">
    <property type="entry name" value="TRANSMEMBRANE PROTEIN"/>
    <property type="match status" value="1"/>
</dbReference>
<dbReference type="EMBL" id="VMNW02000009">
    <property type="protein sequence ID" value="KAA9163612.1"/>
    <property type="molecule type" value="Genomic_DNA"/>
</dbReference>
<evidence type="ECO:0000256" key="3">
    <source>
        <dbReference type="ARBA" id="ARBA00022692"/>
    </source>
</evidence>
<feature type="transmembrane region" description="Helical" evidence="6">
    <location>
        <begin position="356"/>
        <end position="382"/>
    </location>
</feature>
<feature type="transmembrane region" description="Helical" evidence="6">
    <location>
        <begin position="253"/>
        <end position="276"/>
    </location>
</feature>
<comment type="caution">
    <text evidence="7">The sequence shown here is derived from an EMBL/GenBank/DDBJ whole genome shotgun (WGS) entry which is preliminary data.</text>
</comment>
<comment type="subcellular location">
    <subcellularLocation>
        <location evidence="1">Membrane</location>
        <topology evidence="1">Multi-pass membrane protein</topology>
    </subcellularLocation>
</comment>
<keyword evidence="5 6" id="KW-0472">Membrane</keyword>
<gene>
    <name evidence="7" type="ORF">FPZ12_008880</name>
</gene>